<evidence type="ECO:0000313" key="2">
    <source>
        <dbReference type="EMBL" id="PWA19510.1"/>
    </source>
</evidence>
<keyword evidence="3" id="KW-1185">Reference proteome</keyword>
<protein>
    <submittedName>
        <fullName evidence="2">Uncharacterized protein</fullName>
    </submittedName>
</protein>
<reference evidence="2 3" key="1">
    <citation type="journal article" date="2018" name="G3 (Bethesda)">
        <title>A High-Quality Reference Genome for the Invasive Mosquitofish Gambusia affinis Using a Chicago Library.</title>
        <authorList>
            <person name="Hoffberg S.L."/>
            <person name="Troendle N.J."/>
            <person name="Glenn T.C."/>
            <person name="Mahmud O."/>
            <person name="Louha S."/>
            <person name="Chalopin D."/>
            <person name="Bennetzen J.L."/>
            <person name="Mauricio R."/>
        </authorList>
    </citation>
    <scope>NUCLEOTIDE SEQUENCE [LARGE SCALE GENOMIC DNA]</scope>
    <source>
        <strain evidence="2">NE01/NJP1002.9</strain>
        <tissue evidence="2">Muscle</tissue>
    </source>
</reference>
<evidence type="ECO:0000256" key="1">
    <source>
        <dbReference type="SAM" id="MobiDB-lite"/>
    </source>
</evidence>
<feature type="non-terminal residue" evidence="2">
    <location>
        <position position="155"/>
    </location>
</feature>
<accession>A0A315V847</accession>
<feature type="region of interest" description="Disordered" evidence="1">
    <location>
        <begin position="105"/>
        <end position="129"/>
    </location>
</feature>
<name>A0A315V847_GAMAF</name>
<evidence type="ECO:0000313" key="3">
    <source>
        <dbReference type="Proteomes" id="UP000250572"/>
    </source>
</evidence>
<feature type="non-terminal residue" evidence="2">
    <location>
        <position position="1"/>
    </location>
</feature>
<gene>
    <name evidence="2" type="ORF">CCH79_00007032</name>
</gene>
<dbReference type="AlphaFoldDB" id="A0A315V847"/>
<comment type="caution">
    <text evidence="2">The sequence shown here is derived from an EMBL/GenBank/DDBJ whole genome shotgun (WGS) entry which is preliminary data.</text>
</comment>
<proteinExistence type="predicted"/>
<organism evidence="2 3">
    <name type="scientific">Gambusia affinis</name>
    <name type="common">Western mosquitofish</name>
    <name type="synonym">Heterandria affinis</name>
    <dbReference type="NCBI Taxonomy" id="33528"/>
    <lineage>
        <taxon>Eukaryota</taxon>
        <taxon>Metazoa</taxon>
        <taxon>Chordata</taxon>
        <taxon>Craniata</taxon>
        <taxon>Vertebrata</taxon>
        <taxon>Euteleostomi</taxon>
        <taxon>Actinopterygii</taxon>
        <taxon>Neopterygii</taxon>
        <taxon>Teleostei</taxon>
        <taxon>Neoteleostei</taxon>
        <taxon>Acanthomorphata</taxon>
        <taxon>Ovalentaria</taxon>
        <taxon>Atherinomorphae</taxon>
        <taxon>Cyprinodontiformes</taxon>
        <taxon>Poeciliidae</taxon>
        <taxon>Poeciliinae</taxon>
        <taxon>Gambusia</taxon>
    </lineage>
</organism>
<dbReference type="EMBL" id="NHOQ01002094">
    <property type="protein sequence ID" value="PWA19510.1"/>
    <property type="molecule type" value="Genomic_DNA"/>
</dbReference>
<dbReference type="Proteomes" id="UP000250572">
    <property type="component" value="Unassembled WGS sequence"/>
</dbReference>
<sequence length="155" mass="16025">GSSSSSSSSSRVLFLPVLRSCRRRFGVVLLHILEPNGGAVQSPGEQDGAVAAAEGVGAGAVMVAVAGVSGRKRRRGVAGSVYAQIRSGGQRGAAVPLGQQIRSSEDGKNMTGDGYLHQNPPNPNGISKGIKRNGCRLVYVFRMGHAEGPVKEKDS</sequence>